<comment type="caution">
    <text evidence="1">The sequence shown here is derived from an EMBL/GenBank/DDBJ whole genome shotgun (WGS) entry which is preliminary data.</text>
</comment>
<dbReference type="GO" id="GO:0016787">
    <property type="term" value="F:hydrolase activity"/>
    <property type="evidence" value="ECO:0007669"/>
    <property type="project" value="UniProtKB-KW"/>
</dbReference>
<evidence type="ECO:0000313" key="1">
    <source>
        <dbReference type="EMBL" id="MFC7328594.1"/>
    </source>
</evidence>
<proteinExistence type="predicted"/>
<dbReference type="Proteomes" id="UP001596540">
    <property type="component" value="Unassembled WGS sequence"/>
</dbReference>
<dbReference type="Pfam" id="PF04199">
    <property type="entry name" value="Cyclase"/>
    <property type="match status" value="1"/>
</dbReference>
<keyword evidence="1" id="KW-0378">Hydrolase</keyword>
<sequence>MTQLVDLSHQIVAGMTTYPGLPGPVVEDHLSFDESRRTYAPGTEFRIGRVSMVANTGTYLDTPAHRYRDGSDLADLDLAKVADLDGVVLDAAERELGPEALDGVDVTGRAVLIRTGWDRHWRTERYGSPDHPYLSEAGAKALVAAGAALVGIDSVNLDDTSPAAGGARPAHSALLAAGIPVVEHLCLLDRLPTAGFRFFAVPVKVRGLGTFPVRAFAIIGD</sequence>
<dbReference type="RefSeq" id="WP_379871243.1">
    <property type="nucleotide sequence ID" value="NZ_JBHTBH010000005.1"/>
</dbReference>
<name>A0ABW2KHD3_9ACTN</name>
<keyword evidence="2" id="KW-1185">Reference proteome</keyword>
<dbReference type="Gene3D" id="3.50.30.50">
    <property type="entry name" value="Putative cyclase"/>
    <property type="match status" value="1"/>
</dbReference>
<accession>A0ABW2KHD3</accession>
<gene>
    <name evidence="1" type="ORF">ACFQRF_12655</name>
</gene>
<protein>
    <submittedName>
        <fullName evidence="1">Cyclase family protein</fullName>
        <ecNumber evidence="1">3.5.-.-</ecNumber>
    </submittedName>
</protein>
<reference evidence="2" key="1">
    <citation type="journal article" date="2019" name="Int. J. Syst. Evol. Microbiol.">
        <title>The Global Catalogue of Microorganisms (GCM) 10K type strain sequencing project: providing services to taxonomists for standard genome sequencing and annotation.</title>
        <authorList>
            <consortium name="The Broad Institute Genomics Platform"/>
            <consortium name="The Broad Institute Genome Sequencing Center for Infectious Disease"/>
            <person name="Wu L."/>
            <person name="Ma J."/>
        </authorList>
    </citation>
    <scope>NUCLEOTIDE SEQUENCE [LARGE SCALE GENOMIC DNA]</scope>
    <source>
        <strain evidence="2">CGMCC 4.7382</strain>
    </source>
</reference>
<dbReference type="EMBL" id="JBHTBH010000005">
    <property type="protein sequence ID" value="MFC7328594.1"/>
    <property type="molecule type" value="Genomic_DNA"/>
</dbReference>
<organism evidence="1 2">
    <name type="scientific">Marinactinospora rubrisoli</name>
    <dbReference type="NCBI Taxonomy" id="2715399"/>
    <lineage>
        <taxon>Bacteria</taxon>
        <taxon>Bacillati</taxon>
        <taxon>Actinomycetota</taxon>
        <taxon>Actinomycetes</taxon>
        <taxon>Streptosporangiales</taxon>
        <taxon>Nocardiopsidaceae</taxon>
        <taxon>Marinactinospora</taxon>
    </lineage>
</organism>
<dbReference type="InterPro" id="IPR037175">
    <property type="entry name" value="KFase_sf"/>
</dbReference>
<dbReference type="PANTHER" id="PTHR31118">
    <property type="entry name" value="CYCLASE-LIKE PROTEIN 2"/>
    <property type="match status" value="1"/>
</dbReference>
<dbReference type="PANTHER" id="PTHR31118:SF32">
    <property type="entry name" value="KYNURENINE FORMAMIDASE"/>
    <property type="match status" value="1"/>
</dbReference>
<evidence type="ECO:0000313" key="2">
    <source>
        <dbReference type="Proteomes" id="UP001596540"/>
    </source>
</evidence>
<dbReference type="InterPro" id="IPR007325">
    <property type="entry name" value="KFase/CYL"/>
</dbReference>
<dbReference type="SUPFAM" id="SSF102198">
    <property type="entry name" value="Putative cyclase"/>
    <property type="match status" value="1"/>
</dbReference>
<dbReference type="EC" id="3.5.-.-" evidence="1"/>